<dbReference type="PANTHER" id="PTHR46599:SF3">
    <property type="entry name" value="PIGGYBAC TRANSPOSABLE ELEMENT-DERIVED PROTEIN 4"/>
    <property type="match status" value="1"/>
</dbReference>
<dbReference type="InterPro" id="IPR029526">
    <property type="entry name" value="PGBD"/>
</dbReference>
<gene>
    <name evidence="2" type="ORF">NQ314_004758</name>
</gene>
<dbReference type="Proteomes" id="UP001162156">
    <property type="component" value="Unassembled WGS sequence"/>
</dbReference>
<dbReference type="Pfam" id="PF13843">
    <property type="entry name" value="DDE_Tnp_1_7"/>
    <property type="match status" value="1"/>
</dbReference>
<evidence type="ECO:0000313" key="3">
    <source>
        <dbReference type="Proteomes" id="UP001162156"/>
    </source>
</evidence>
<sequence>MGDIKINHLRNYWKTNELYNLPCFRSYMSRNRFLTILRCLHFSKNPERCEPGYDDRLSKIRWLQDFFKQRIDDIYYPDKQLSLDESMVLWRGRLLFQQYVKNKNHKFEVKLYILSKLNGFVLKVRIYTRYEKNMQGELGHSANVAFCLLKNYLENGHSLYTDNCYISFALSKELLLKRTYVTGTLRQNRRGNQSVASKKLSKGETVTKYCNAVEIGKWREKGDHDFRHNVIKNLLSEVEDSPADRPKDKPKTSLTICLKNTSRTIKDAK</sequence>
<reference evidence="2" key="1">
    <citation type="journal article" date="2023" name="Insect Mol. Biol.">
        <title>Genome sequencing provides insights into the evolution of gene families encoding plant cell wall-degrading enzymes in longhorned beetles.</title>
        <authorList>
            <person name="Shin N.R."/>
            <person name="Okamura Y."/>
            <person name="Kirsch R."/>
            <person name="Pauchet Y."/>
        </authorList>
    </citation>
    <scope>NUCLEOTIDE SEQUENCE</scope>
    <source>
        <strain evidence="2">RBIC_L_NR</strain>
    </source>
</reference>
<comment type="caution">
    <text evidence="2">The sequence shown here is derived from an EMBL/GenBank/DDBJ whole genome shotgun (WGS) entry which is preliminary data.</text>
</comment>
<organism evidence="2 3">
    <name type="scientific">Rhamnusium bicolor</name>
    <dbReference type="NCBI Taxonomy" id="1586634"/>
    <lineage>
        <taxon>Eukaryota</taxon>
        <taxon>Metazoa</taxon>
        <taxon>Ecdysozoa</taxon>
        <taxon>Arthropoda</taxon>
        <taxon>Hexapoda</taxon>
        <taxon>Insecta</taxon>
        <taxon>Pterygota</taxon>
        <taxon>Neoptera</taxon>
        <taxon>Endopterygota</taxon>
        <taxon>Coleoptera</taxon>
        <taxon>Polyphaga</taxon>
        <taxon>Cucujiformia</taxon>
        <taxon>Chrysomeloidea</taxon>
        <taxon>Cerambycidae</taxon>
        <taxon>Lepturinae</taxon>
        <taxon>Rhagiini</taxon>
        <taxon>Rhamnusium</taxon>
    </lineage>
</organism>
<evidence type="ECO:0000313" key="2">
    <source>
        <dbReference type="EMBL" id="KAJ8964600.1"/>
    </source>
</evidence>
<dbReference type="EMBL" id="JANEYF010001341">
    <property type="protein sequence ID" value="KAJ8964600.1"/>
    <property type="molecule type" value="Genomic_DNA"/>
</dbReference>
<dbReference type="AlphaFoldDB" id="A0AAV8ZJ37"/>
<keyword evidence="3" id="KW-1185">Reference proteome</keyword>
<proteinExistence type="predicted"/>
<name>A0AAV8ZJ37_9CUCU</name>
<feature type="domain" description="PiggyBac transposable element-derived protein" evidence="1">
    <location>
        <begin position="1"/>
        <end position="223"/>
    </location>
</feature>
<dbReference type="PANTHER" id="PTHR46599">
    <property type="entry name" value="PIGGYBAC TRANSPOSABLE ELEMENT-DERIVED PROTEIN 4"/>
    <property type="match status" value="1"/>
</dbReference>
<evidence type="ECO:0000259" key="1">
    <source>
        <dbReference type="Pfam" id="PF13843"/>
    </source>
</evidence>
<accession>A0AAV8ZJ37</accession>
<protein>
    <recommendedName>
        <fullName evidence="1">PiggyBac transposable element-derived protein domain-containing protein</fullName>
    </recommendedName>
</protein>